<name>A0A1L3GM38_9BACT</name>
<dbReference type="Proteomes" id="UP000182517">
    <property type="component" value="Chromosome"/>
</dbReference>
<dbReference type="NCBIfam" id="NF008738">
    <property type="entry name" value="PRK11768.1"/>
    <property type="match status" value="1"/>
</dbReference>
<dbReference type="OrthoDB" id="5392197at2"/>
<sequence length="328" mass="37966">MTDKQHPFQALSPSFIMDAVESCGFVCDCRTLTLNSYENRVYQVGLEEGPPLIAKFYRPERWSDEQILEEHQFCFELMDHELPVVAPLMNDQGESLFIHGSFRFALYPRQGGHAPELDNLDNLLILGRLLGRIHGIGALRPFQHRPRLDSRSFGHDSVALISENFVPPETKANYDALTADLLQAIEAIFADTTDLRYIRAHGDCHSGNILWRDDAPHFVDFDDARMAPAIQDLWMMLSGDRSRQHAQLAELVEGYNEFFDFQPRELRLIEALRSLRILHFSAWLARRWNDPTFPHHFSWFNTPRYWGDHILELREQIAALNEPLLQLA</sequence>
<keyword evidence="4 11" id="KW-0808">Transferase</keyword>
<evidence type="ECO:0000256" key="9">
    <source>
        <dbReference type="ARBA" id="ARBA00022842"/>
    </source>
</evidence>
<gene>
    <name evidence="11" type="primary">srkA</name>
    <name evidence="13" type="ORF">A7E78_03710</name>
</gene>
<feature type="active site" evidence="11">
    <location>
        <position position="220"/>
    </location>
</feature>
<evidence type="ECO:0000256" key="3">
    <source>
        <dbReference type="ARBA" id="ARBA00022553"/>
    </source>
</evidence>
<protein>
    <recommendedName>
        <fullName evidence="11">Stress response kinase A</fullName>
        <ecNumber evidence="11">2.7.11.1</ecNumber>
    </recommendedName>
    <alternativeName>
        <fullName evidence="11">Serine/threonine-protein kinase SrkA</fullName>
    </alternativeName>
</protein>
<dbReference type="Gene3D" id="3.30.200.70">
    <property type="match status" value="1"/>
</dbReference>
<comment type="catalytic activity">
    <reaction evidence="11">
        <text>L-seryl-[protein] + ATP = O-phospho-L-seryl-[protein] + ADP + H(+)</text>
        <dbReference type="Rhea" id="RHEA:17989"/>
        <dbReference type="Rhea" id="RHEA-COMP:9863"/>
        <dbReference type="Rhea" id="RHEA-COMP:11604"/>
        <dbReference type="ChEBI" id="CHEBI:15378"/>
        <dbReference type="ChEBI" id="CHEBI:29999"/>
        <dbReference type="ChEBI" id="CHEBI:30616"/>
        <dbReference type="ChEBI" id="CHEBI:83421"/>
        <dbReference type="ChEBI" id="CHEBI:456216"/>
        <dbReference type="EC" id="2.7.11.1"/>
    </reaction>
</comment>
<comment type="cofactor">
    <cofactor evidence="11">
        <name>Mg(2+)</name>
        <dbReference type="ChEBI" id="CHEBI:18420"/>
    </cofactor>
</comment>
<comment type="subunit">
    <text evidence="11">Monomer.</text>
</comment>
<dbReference type="STRING" id="1842532.A7E78_03710"/>
<evidence type="ECO:0000256" key="11">
    <source>
        <dbReference type="HAMAP-Rule" id="MF_01497"/>
    </source>
</evidence>
<evidence type="ECO:0000256" key="4">
    <source>
        <dbReference type="ARBA" id="ARBA00022679"/>
    </source>
</evidence>
<dbReference type="Pfam" id="PF01636">
    <property type="entry name" value="APH"/>
    <property type="match status" value="1"/>
</dbReference>
<comment type="similarity">
    <text evidence="11">Belongs to the SrkA/RdoA protein kinase family.</text>
</comment>
<proteinExistence type="inferred from homology"/>
<feature type="active site" description="Proton acceptor" evidence="11">
    <location>
        <position position="203"/>
    </location>
</feature>
<keyword evidence="1 11" id="KW-0963">Cytoplasm</keyword>
<dbReference type="EMBL" id="CP015519">
    <property type="protein sequence ID" value="APG27016.1"/>
    <property type="molecule type" value="Genomic_DNA"/>
</dbReference>
<dbReference type="Gene3D" id="1.10.510.10">
    <property type="entry name" value="Transferase(Phosphotransferase) domain 1"/>
    <property type="match status" value="1"/>
</dbReference>
<dbReference type="RefSeq" id="WP_072282976.1">
    <property type="nucleotide sequence ID" value="NZ_CP015519.1"/>
</dbReference>
<evidence type="ECO:0000313" key="13">
    <source>
        <dbReference type="EMBL" id="APG27016.1"/>
    </source>
</evidence>
<keyword evidence="7 11" id="KW-0418">Kinase</keyword>
<dbReference type="PANTHER" id="PTHR39573">
    <property type="entry name" value="STRESS RESPONSE KINASE A"/>
    <property type="match status" value="1"/>
</dbReference>
<keyword evidence="6 11" id="KW-0547">Nucleotide-binding</keyword>
<evidence type="ECO:0000256" key="5">
    <source>
        <dbReference type="ARBA" id="ARBA00022723"/>
    </source>
</evidence>
<dbReference type="PANTHER" id="PTHR39573:SF1">
    <property type="entry name" value="STRESS RESPONSE KINASE A"/>
    <property type="match status" value="1"/>
</dbReference>
<keyword evidence="10 11" id="KW-0346">Stress response</keyword>
<evidence type="ECO:0000313" key="14">
    <source>
        <dbReference type="Proteomes" id="UP000182517"/>
    </source>
</evidence>
<reference evidence="13 14" key="1">
    <citation type="journal article" date="2017" name="Genome Announc.">
        <title>Complete Genome Sequences of Two Acetylene-Fermenting Pelobacter acetylenicus Strains.</title>
        <authorList>
            <person name="Sutton J.M."/>
            <person name="Baesman S.M."/>
            <person name="Fierst J.L."/>
            <person name="Poret-Peterson A.T."/>
            <person name="Oremland R.S."/>
            <person name="Dunlap D.S."/>
            <person name="Akob D.M."/>
        </authorList>
    </citation>
    <scope>NUCLEOTIDE SEQUENCE [LARGE SCALE GENOMIC DNA]</scope>
    <source>
        <strain evidence="13 14">SFB93</strain>
    </source>
</reference>
<evidence type="ECO:0000256" key="2">
    <source>
        <dbReference type="ARBA" id="ARBA00022527"/>
    </source>
</evidence>
<keyword evidence="14" id="KW-1185">Reference proteome</keyword>
<accession>A0A1L3GM38</accession>
<dbReference type="InterPro" id="IPR011009">
    <property type="entry name" value="Kinase-like_dom_sf"/>
</dbReference>
<evidence type="ECO:0000256" key="10">
    <source>
        <dbReference type="ARBA" id="ARBA00023016"/>
    </source>
</evidence>
<dbReference type="SUPFAM" id="SSF56112">
    <property type="entry name" value="Protein kinase-like (PK-like)"/>
    <property type="match status" value="1"/>
</dbReference>
<comment type="subcellular location">
    <subcellularLocation>
        <location evidence="11">Cytoplasm</location>
    </subcellularLocation>
</comment>
<feature type="domain" description="Aminoglycoside phosphotransferase" evidence="12">
    <location>
        <begin position="37"/>
        <end position="266"/>
    </location>
</feature>
<keyword evidence="3 11" id="KW-0597">Phosphoprotein</keyword>
<dbReference type="EC" id="2.7.11.1" evidence="11"/>
<dbReference type="GO" id="GO:0005737">
    <property type="term" value="C:cytoplasm"/>
    <property type="evidence" value="ECO:0007669"/>
    <property type="project" value="UniProtKB-SubCell"/>
</dbReference>
<evidence type="ECO:0000256" key="7">
    <source>
        <dbReference type="ARBA" id="ARBA00022777"/>
    </source>
</evidence>
<dbReference type="InterPro" id="IPR032882">
    <property type="entry name" value="SrkA/RdoA"/>
</dbReference>
<keyword evidence="5 11" id="KW-0479">Metal-binding</keyword>
<dbReference type="HAMAP" id="MF_01497">
    <property type="entry name" value="SrkA_kinase"/>
    <property type="match status" value="1"/>
</dbReference>
<evidence type="ECO:0000256" key="6">
    <source>
        <dbReference type="ARBA" id="ARBA00022741"/>
    </source>
</evidence>
<dbReference type="KEGG" id="pef:A7E78_03710"/>
<organism evidence="13 14">
    <name type="scientific">Syntrophotalea acetylenivorans</name>
    <dbReference type="NCBI Taxonomy" id="1842532"/>
    <lineage>
        <taxon>Bacteria</taxon>
        <taxon>Pseudomonadati</taxon>
        <taxon>Thermodesulfobacteriota</taxon>
        <taxon>Desulfuromonadia</taxon>
        <taxon>Desulfuromonadales</taxon>
        <taxon>Syntrophotaleaceae</taxon>
        <taxon>Syntrophotalea</taxon>
    </lineage>
</organism>
<feature type="binding site" evidence="11">
    <location>
        <position position="220"/>
    </location>
    <ligand>
        <name>Mg(2+)</name>
        <dbReference type="ChEBI" id="CHEBI:18420"/>
    </ligand>
</feature>
<keyword evidence="8 11" id="KW-0067">ATP-binding</keyword>
<dbReference type="AlphaFoldDB" id="A0A1L3GM38"/>
<comment type="catalytic activity">
    <reaction evidence="11">
        <text>L-threonyl-[protein] + ATP = O-phospho-L-threonyl-[protein] + ADP + H(+)</text>
        <dbReference type="Rhea" id="RHEA:46608"/>
        <dbReference type="Rhea" id="RHEA-COMP:11060"/>
        <dbReference type="Rhea" id="RHEA-COMP:11605"/>
        <dbReference type="ChEBI" id="CHEBI:15378"/>
        <dbReference type="ChEBI" id="CHEBI:30013"/>
        <dbReference type="ChEBI" id="CHEBI:30616"/>
        <dbReference type="ChEBI" id="CHEBI:61977"/>
        <dbReference type="ChEBI" id="CHEBI:456216"/>
        <dbReference type="EC" id="2.7.11.1"/>
    </reaction>
</comment>
<feature type="site" description="ATP" evidence="11">
    <location>
        <position position="36"/>
    </location>
</feature>
<dbReference type="InterPro" id="IPR002575">
    <property type="entry name" value="Aminoglycoside_PTrfase"/>
</dbReference>
<comment type="function">
    <text evidence="11">A protein kinase that phosphorylates Ser and Thr residues. Probably acts to suppress the effects of stress linked to accumulation of reactive oxygen species. Probably involved in the extracytoplasmic stress response.</text>
</comment>
<evidence type="ECO:0000256" key="8">
    <source>
        <dbReference type="ARBA" id="ARBA00022840"/>
    </source>
</evidence>
<dbReference type="GO" id="GO:0000287">
    <property type="term" value="F:magnesium ion binding"/>
    <property type="evidence" value="ECO:0007669"/>
    <property type="project" value="UniProtKB-UniRule"/>
</dbReference>
<dbReference type="GO" id="GO:0005524">
    <property type="term" value="F:ATP binding"/>
    <property type="evidence" value="ECO:0007669"/>
    <property type="project" value="UniProtKB-UniRule"/>
</dbReference>
<keyword evidence="9 11" id="KW-0460">Magnesium</keyword>
<dbReference type="GO" id="GO:0004674">
    <property type="term" value="F:protein serine/threonine kinase activity"/>
    <property type="evidence" value="ECO:0007669"/>
    <property type="project" value="UniProtKB-UniRule"/>
</dbReference>
<feature type="binding site" evidence="11">
    <location>
        <position position="208"/>
    </location>
    <ligand>
        <name>Mg(2+)</name>
        <dbReference type="ChEBI" id="CHEBI:18420"/>
    </ligand>
</feature>
<evidence type="ECO:0000259" key="12">
    <source>
        <dbReference type="Pfam" id="PF01636"/>
    </source>
</evidence>
<dbReference type="GO" id="GO:0106310">
    <property type="term" value="F:protein serine kinase activity"/>
    <property type="evidence" value="ECO:0007669"/>
    <property type="project" value="RHEA"/>
</dbReference>
<evidence type="ECO:0000256" key="1">
    <source>
        <dbReference type="ARBA" id="ARBA00022490"/>
    </source>
</evidence>
<keyword evidence="2 11" id="KW-0723">Serine/threonine-protein kinase</keyword>
<dbReference type="Gene3D" id="1.20.1270.170">
    <property type="match status" value="1"/>
</dbReference>